<organism evidence="1 2">
    <name type="scientific">Candidatus Gemmiger excrementavium</name>
    <dbReference type="NCBI Taxonomy" id="2838608"/>
    <lineage>
        <taxon>Bacteria</taxon>
        <taxon>Bacillati</taxon>
        <taxon>Bacillota</taxon>
        <taxon>Clostridia</taxon>
        <taxon>Eubacteriales</taxon>
        <taxon>Gemmiger</taxon>
    </lineage>
</organism>
<proteinExistence type="predicted"/>
<evidence type="ECO:0000313" key="2">
    <source>
        <dbReference type="Proteomes" id="UP000824031"/>
    </source>
</evidence>
<dbReference type="EMBL" id="DXBO01000139">
    <property type="protein sequence ID" value="HIZ49009.1"/>
    <property type="molecule type" value="Genomic_DNA"/>
</dbReference>
<name>A0A9D2F3N5_9FIRM</name>
<dbReference type="AlphaFoldDB" id="A0A9D2F3N5"/>
<reference evidence="1" key="2">
    <citation type="submission" date="2021-04" db="EMBL/GenBank/DDBJ databases">
        <authorList>
            <person name="Gilroy R."/>
        </authorList>
    </citation>
    <scope>NUCLEOTIDE SEQUENCE</scope>
    <source>
        <strain evidence="1">3436</strain>
    </source>
</reference>
<gene>
    <name evidence="1" type="ORF">H9810_09840</name>
</gene>
<evidence type="ECO:0000313" key="1">
    <source>
        <dbReference type="EMBL" id="HIZ49009.1"/>
    </source>
</evidence>
<protein>
    <submittedName>
        <fullName evidence="1">Uncharacterized protein</fullName>
    </submittedName>
</protein>
<comment type="caution">
    <text evidence="1">The sequence shown here is derived from an EMBL/GenBank/DDBJ whole genome shotgun (WGS) entry which is preliminary data.</text>
</comment>
<accession>A0A9D2F3N5</accession>
<reference evidence="1" key="1">
    <citation type="journal article" date="2021" name="PeerJ">
        <title>Extensive microbial diversity within the chicken gut microbiome revealed by metagenomics and culture.</title>
        <authorList>
            <person name="Gilroy R."/>
            <person name="Ravi A."/>
            <person name="Getino M."/>
            <person name="Pursley I."/>
            <person name="Horton D.L."/>
            <person name="Alikhan N.F."/>
            <person name="Baker D."/>
            <person name="Gharbi K."/>
            <person name="Hall N."/>
            <person name="Watson M."/>
            <person name="Adriaenssens E.M."/>
            <person name="Foster-Nyarko E."/>
            <person name="Jarju S."/>
            <person name="Secka A."/>
            <person name="Antonio M."/>
            <person name="Oren A."/>
            <person name="Chaudhuri R.R."/>
            <person name="La Ragione R."/>
            <person name="Hildebrand F."/>
            <person name="Pallen M.J."/>
        </authorList>
    </citation>
    <scope>NUCLEOTIDE SEQUENCE</scope>
    <source>
        <strain evidence="1">3436</strain>
    </source>
</reference>
<dbReference type="Proteomes" id="UP000824031">
    <property type="component" value="Unassembled WGS sequence"/>
</dbReference>
<sequence>RKTGSLCELASFWCWIVAFLPANEPRLKLFRFSENFRIRSPAPVNRLPGFANAEAFFASTHNLQSPPAPPEVRFFFYF</sequence>
<feature type="non-terminal residue" evidence="1">
    <location>
        <position position="1"/>
    </location>
</feature>